<comment type="caution">
    <text evidence="2">The sequence shown here is derived from an EMBL/GenBank/DDBJ whole genome shotgun (WGS) entry which is preliminary data.</text>
</comment>
<keyword evidence="1" id="KW-0732">Signal</keyword>
<protein>
    <submittedName>
        <fullName evidence="2">Uncharacterized protein</fullName>
    </submittedName>
</protein>
<evidence type="ECO:0000313" key="3">
    <source>
        <dbReference type="Proteomes" id="UP000036850"/>
    </source>
</evidence>
<dbReference type="Proteomes" id="UP000036850">
    <property type="component" value="Unassembled WGS sequence"/>
</dbReference>
<evidence type="ECO:0000313" key="2">
    <source>
        <dbReference type="EMBL" id="KNC66525.1"/>
    </source>
</evidence>
<accession>A0A0L0EQ64</accession>
<dbReference type="PATRIC" id="fig|43658.6.peg.2573"/>
<sequence length="82" mass="8791">MKLVSLAVAAALGGASFASLSAPIASNTENYPQHIAEFQQLGELEQAKQRLARHGITEKTAHSYFAQCAKALIRKHSAQCPL</sequence>
<reference evidence="3" key="1">
    <citation type="submission" date="2015-07" db="EMBL/GenBank/DDBJ databases">
        <title>Draft genome sequence of a Pseudoalteromonas rubra strain, OCN096, isolated from Kaneohe Bay, Oahu, Hawaii.</title>
        <authorList>
            <person name="Beurmann S."/>
            <person name="Ushijima B."/>
            <person name="Belcaid M."/>
            <person name="Callahan S.M."/>
            <person name="Aeby G.S."/>
        </authorList>
    </citation>
    <scope>NUCLEOTIDE SEQUENCE [LARGE SCALE GENOMIC DNA]</scope>
    <source>
        <strain evidence="3">OCN096</strain>
    </source>
</reference>
<gene>
    <name evidence="2" type="ORF">AC626_16460</name>
</gene>
<evidence type="ECO:0000256" key="1">
    <source>
        <dbReference type="SAM" id="SignalP"/>
    </source>
</evidence>
<dbReference type="AlphaFoldDB" id="A0A0L0EQ64"/>
<name>A0A0L0EQ64_9GAMM</name>
<dbReference type="EMBL" id="LFZX01000141">
    <property type="protein sequence ID" value="KNC66525.1"/>
    <property type="molecule type" value="Genomic_DNA"/>
</dbReference>
<organism evidence="2 3">
    <name type="scientific">Pseudoalteromonas rubra</name>
    <dbReference type="NCBI Taxonomy" id="43658"/>
    <lineage>
        <taxon>Bacteria</taxon>
        <taxon>Pseudomonadati</taxon>
        <taxon>Pseudomonadota</taxon>
        <taxon>Gammaproteobacteria</taxon>
        <taxon>Alteromonadales</taxon>
        <taxon>Pseudoalteromonadaceae</taxon>
        <taxon>Pseudoalteromonas</taxon>
    </lineage>
</organism>
<feature type="chain" id="PRO_5005538242" evidence="1">
    <location>
        <begin position="22"/>
        <end position="82"/>
    </location>
</feature>
<proteinExistence type="predicted"/>
<feature type="signal peptide" evidence="1">
    <location>
        <begin position="1"/>
        <end position="21"/>
    </location>
</feature>